<keyword evidence="5" id="KW-0408">Iron</keyword>
<dbReference type="RefSeq" id="WP_046562072.1">
    <property type="nucleotide sequence ID" value="NZ_CP010975.1"/>
</dbReference>
<keyword evidence="8" id="KW-1185">Reference proteome</keyword>
<dbReference type="STRING" id="914150.TQ33_2162"/>
<keyword evidence="1" id="KW-0813">Transport</keyword>
<dbReference type="InterPro" id="IPR009056">
    <property type="entry name" value="Cyt_c-like_dom"/>
</dbReference>
<protein>
    <submittedName>
        <fullName evidence="7">Cytochrome c class I</fullName>
    </submittedName>
</protein>
<dbReference type="SUPFAM" id="SSF46626">
    <property type="entry name" value="Cytochrome c"/>
    <property type="match status" value="1"/>
</dbReference>
<dbReference type="PANTHER" id="PTHR40942">
    <property type="match status" value="1"/>
</dbReference>
<dbReference type="OrthoDB" id="9814708at2"/>
<organism evidence="7 8">
    <name type="scientific">Kangiella geojedonensis</name>
    <dbReference type="NCBI Taxonomy" id="914150"/>
    <lineage>
        <taxon>Bacteria</taxon>
        <taxon>Pseudomonadati</taxon>
        <taxon>Pseudomonadota</taxon>
        <taxon>Gammaproteobacteria</taxon>
        <taxon>Kangiellales</taxon>
        <taxon>Kangiellaceae</taxon>
        <taxon>Kangiella</taxon>
    </lineage>
</organism>
<evidence type="ECO:0000313" key="8">
    <source>
        <dbReference type="Proteomes" id="UP000034071"/>
    </source>
</evidence>
<gene>
    <name evidence="7" type="ORF">TQ33_2162</name>
</gene>
<dbReference type="EMBL" id="CP010975">
    <property type="protein sequence ID" value="AKE53088.1"/>
    <property type="molecule type" value="Genomic_DNA"/>
</dbReference>
<dbReference type="Pfam" id="PF13442">
    <property type="entry name" value="Cytochrome_CBB3"/>
    <property type="match status" value="1"/>
</dbReference>
<feature type="domain" description="Cytochrome c" evidence="6">
    <location>
        <begin position="27"/>
        <end position="100"/>
    </location>
</feature>
<keyword evidence="4" id="KW-0249">Electron transport</keyword>
<proteinExistence type="predicted"/>
<evidence type="ECO:0000256" key="2">
    <source>
        <dbReference type="ARBA" id="ARBA00022617"/>
    </source>
</evidence>
<evidence type="ECO:0000256" key="4">
    <source>
        <dbReference type="ARBA" id="ARBA00022982"/>
    </source>
</evidence>
<dbReference type="InterPro" id="IPR036909">
    <property type="entry name" value="Cyt_c-like_dom_sf"/>
</dbReference>
<dbReference type="GO" id="GO:0020037">
    <property type="term" value="F:heme binding"/>
    <property type="evidence" value="ECO:0007669"/>
    <property type="project" value="InterPro"/>
</dbReference>
<keyword evidence="3" id="KW-0479">Metal-binding</keyword>
<dbReference type="PRINTS" id="PR00607">
    <property type="entry name" value="CYTCHROMECIE"/>
</dbReference>
<sequence>MSPQLKISLIIVLISILVGCSQEPPKNDGESIYYRSCFSCHERGHGGAPLRGNLEQWQARIDKGEDALMKSMLEGYKTMPPKGGCFDCTEAELQKALDFMLQPRSQ</sequence>
<name>A0A0F6RD91_9GAMM</name>
<evidence type="ECO:0000259" key="6">
    <source>
        <dbReference type="Pfam" id="PF13442"/>
    </source>
</evidence>
<dbReference type="AlphaFoldDB" id="A0A0F6RD91"/>
<keyword evidence="2" id="KW-0349">Heme</keyword>
<dbReference type="GO" id="GO:0009055">
    <property type="term" value="F:electron transfer activity"/>
    <property type="evidence" value="ECO:0007669"/>
    <property type="project" value="InterPro"/>
</dbReference>
<dbReference type="InterPro" id="IPR002323">
    <property type="entry name" value="Cyt_CIE"/>
</dbReference>
<reference evidence="7 8" key="1">
    <citation type="submission" date="2015-02" db="EMBL/GenBank/DDBJ databases">
        <title>Complete genome sequence of Kangiella geojedonensis strain YCS-5T.</title>
        <authorList>
            <person name="Kim K.M."/>
        </authorList>
    </citation>
    <scope>NUCLEOTIDE SEQUENCE [LARGE SCALE GENOMIC DNA]</scope>
    <source>
        <strain evidence="7 8">YCS-5</strain>
    </source>
</reference>
<evidence type="ECO:0000256" key="1">
    <source>
        <dbReference type="ARBA" id="ARBA00022448"/>
    </source>
</evidence>
<dbReference type="GO" id="GO:0005506">
    <property type="term" value="F:iron ion binding"/>
    <property type="evidence" value="ECO:0007669"/>
    <property type="project" value="InterPro"/>
</dbReference>
<dbReference type="Proteomes" id="UP000034071">
    <property type="component" value="Chromosome"/>
</dbReference>
<dbReference type="KEGG" id="kge:TQ33_2162"/>
<evidence type="ECO:0000313" key="7">
    <source>
        <dbReference type="EMBL" id="AKE53088.1"/>
    </source>
</evidence>
<dbReference type="PANTHER" id="PTHR40942:SF4">
    <property type="entry name" value="CYTOCHROME C5"/>
    <property type="match status" value="1"/>
</dbReference>
<dbReference type="PROSITE" id="PS51257">
    <property type="entry name" value="PROKAR_LIPOPROTEIN"/>
    <property type="match status" value="1"/>
</dbReference>
<evidence type="ECO:0000256" key="5">
    <source>
        <dbReference type="ARBA" id="ARBA00023004"/>
    </source>
</evidence>
<dbReference type="HOGENOM" id="CLU_082349_4_1_6"/>
<evidence type="ECO:0000256" key="3">
    <source>
        <dbReference type="ARBA" id="ARBA00022723"/>
    </source>
</evidence>
<dbReference type="Gene3D" id="1.10.760.10">
    <property type="entry name" value="Cytochrome c-like domain"/>
    <property type="match status" value="1"/>
</dbReference>
<accession>A0A0F6RD91</accession>